<evidence type="ECO:0000313" key="1">
    <source>
        <dbReference type="EMBL" id="KKL59741.1"/>
    </source>
</evidence>
<name>A0A0F9E0W4_9ZZZZ</name>
<dbReference type="AlphaFoldDB" id="A0A0F9E0W4"/>
<comment type="caution">
    <text evidence="1">The sequence shown here is derived from an EMBL/GenBank/DDBJ whole genome shotgun (WGS) entry which is preliminary data.</text>
</comment>
<protein>
    <submittedName>
        <fullName evidence="1">Uncharacterized protein</fullName>
    </submittedName>
</protein>
<accession>A0A0F9E0W4</accession>
<organism evidence="1">
    <name type="scientific">marine sediment metagenome</name>
    <dbReference type="NCBI Taxonomy" id="412755"/>
    <lineage>
        <taxon>unclassified sequences</taxon>
        <taxon>metagenomes</taxon>
        <taxon>ecological metagenomes</taxon>
    </lineage>
</organism>
<dbReference type="EMBL" id="LAZR01029383">
    <property type="protein sequence ID" value="KKL59741.1"/>
    <property type="molecule type" value="Genomic_DNA"/>
</dbReference>
<sequence>MADNGFNGTQFTFGGTTYAPLRSVNFATAAAKVDVSGSTSATKQYQTGTADTTLSVTVVGTISATVGTSGVAIAAWFDGNSDTIADAVLVSNAQAGSVDGEILTTLEFAPTT</sequence>
<proteinExistence type="predicted"/>
<gene>
    <name evidence="1" type="ORF">LCGC14_2212280</name>
</gene>
<reference evidence="1" key="1">
    <citation type="journal article" date="2015" name="Nature">
        <title>Complex archaea that bridge the gap between prokaryotes and eukaryotes.</title>
        <authorList>
            <person name="Spang A."/>
            <person name="Saw J.H."/>
            <person name="Jorgensen S.L."/>
            <person name="Zaremba-Niedzwiedzka K."/>
            <person name="Martijn J."/>
            <person name="Lind A.E."/>
            <person name="van Eijk R."/>
            <person name="Schleper C."/>
            <person name="Guy L."/>
            <person name="Ettema T.J."/>
        </authorList>
    </citation>
    <scope>NUCLEOTIDE SEQUENCE</scope>
</reference>